<dbReference type="AlphaFoldDB" id="A0A0D1V6P0"/>
<dbReference type="OrthoDB" id="2351239at2"/>
<evidence type="ECO:0000313" key="1">
    <source>
        <dbReference type="EMBL" id="KON94459.1"/>
    </source>
</evidence>
<proteinExistence type="predicted"/>
<evidence type="ECO:0000313" key="2">
    <source>
        <dbReference type="EMBL" id="SDK41759.1"/>
    </source>
</evidence>
<dbReference type="Proteomes" id="UP000182836">
    <property type="component" value="Unassembled WGS sequence"/>
</dbReference>
<dbReference type="InterPro" id="IPR009776">
    <property type="entry name" value="Spore_0_M"/>
</dbReference>
<keyword evidence="3" id="KW-1185">Reference proteome</keyword>
<organism evidence="1 3">
    <name type="scientific">Aneurinibacillus migulanus</name>
    <name type="common">Bacillus migulanus</name>
    <dbReference type="NCBI Taxonomy" id="47500"/>
    <lineage>
        <taxon>Bacteria</taxon>
        <taxon>Bacillati</taxon>
        <taxon>Bacillota</taxon>
        <taxon>Bacilli</taxon>
        <taxon>Bacillales</taxon>
        <taxon>Paenibacillaceae</taxon>
        <taxon>Aneurinibacillus group</taxon>
        <taxon>Aneurinibacillus</taxon>
    </lineage>
</organism>
<reference evidence="2 4" key="2">
    <citation type="submission" date="2016-10" db="EMBL/GenBank/DDBJ databases">
        <authorList>
            <person name="de Groot N.N."/>
        </authorList>
    </citation>
    <scope>NUCLEOTIDE SEQUENCE [LARGE SCALE GENOMIC DNA]</scope>
    <source>
        <strain evidence="2 4">DSM 2895</strain>
    </source>
</reference>
<dbReference type="RefSeq" id="WP_043066510.1">
    <property type="nucleotide sequence ID" value="NZ_BJOA01000205.1"/>
</dbReference>
<dbReference type="GeneID" id="42304004"/>
<dbReference type="EMBL" id="LGUG01000004">
    <property type="protein sequence ID" value="KON94459.1"/>
    <property type="molecule type" value="Genomic_DNA"/>
</dbReference>
<dbReference type="EMBL" id="FNED01000054">
    <property type="protein sequence ID" value="SDK41759.1"/>
    <property type="molecule type" value="Genomic_DNA"/>
</dbReference>
<gene>
    <name evidence="1" type="ORF">AF333_02100</name>
    <name evidence="2" type="ORF">SAMN04487909_15412</name>
</gene>
<sequence>MLNKFLASFGIGAAKVDARLSQSRVYPGGELQGEVHIEGGNAEQSISQIYMYLYTEYYKETNDSKTKHKEILASYRVADSLLIKPGEKKVLPFQLRVPYHSPISFGRQKVYLSTGLDIEMAVDPKDTDIVTVLPDPLVDQLLAEVESMGFRHSHESGTCEHKKHIHRMVPFVQEFEFKPTGQFRSELDEIELIFDVHPEGVDVLMQVDKRAASLRGIFEEMLDLDEHYVRFSIDRQNGVVPGELEMRIRQALTRR</sequence>
<dbReference type="PATRIC" id="fig|47500.8.peg.533"/>
<dbReference type="Proteomes" id="UP000037269">
    <property type="component" value="Unassembled WGS sequence"/>
</dbReference>
<dbReference type="PANTHER" id="PTHR40053">
    <property type="entry name" value="SPORULATION-CONTROL PROTEIN SPO0M"/>
    <property type="match status" value="1"/>
</dbReference>
<dbReference type="STRING" id="47500.AF333_02100"/>
<protein>
    <submittedName>
        <fullName evidence="2">Sporulation-control protein</fullName>
    </submittedName>
</protein>
<evidence type="ECO:0000313" key="4">
    <source>
        <dbReference type="Proteomes" id="UP000182836"/>
    </source>
</evidence>
<name>A0A0D1V6P0_ANEMI</name>
<accession>A0A0D1V6P0</accession>
<dbReference type="Pfam" id="PF07070">
    <property type="entry name" value="Spo0M"/>
    <property type="match status" value="1"/>
</dbReference>
<evidence type="ECO:0000313" key="3">
    <source>
        <dbReference type="Proteomes" id="UP000037269"/>
    </source>
</evidence>
<dbReference type="PANTHER" id="PTHR40053:SF1">
    <property type="entry name" value="SPORULATION-CONTROL PROTEIN SPO0M"/>
    <property type="match status" value="1"/>
</dbReference>
<reference evidence="1 3" key="1">
    <citation type="submission" date="2015-07" db="EMBL/GenBank/DDBJ databases">
        <title>Fjat-14205 dsm 2895.</title>
        <authorList>
            <person name="Liu B."/>
            <person name="Wang J."/>
            <person name="Zhu Y."/>
            <person name="Liu G."/>
            <person name="Chen Q."/>
            <person name="Chen Z."/>
            <person name="Lan J."/>
            <person name="Che J."/>
            <person name="Ge C."/>
            <person name="Shi H."/>
            <person name="Pan Z."/>
            <person name="Liu X."/>
        </authorList>
    </citation>
    <scope>NUCLEOTIDE SEQUENCE [LARGE SCALE GENOMIC DNA]</scope>
    <source>
        <strain evidence="1 3">DSM 2895</strain>
    </source>
</reference>